<dbReference type="PANTHER" id="PTHR39444">
    <property type="entry name" value="SITE-SPECIFIC DNA-METHYLTRANSFERASE (ADENINE-SPECIFIC)"/>
    <property type="match status" value="1"/>
</dbReference>
<feature type="region of interest" description="Disordered" evidence="1">
    <location>
        <begin position="1"/>
        <end position="23"/>
    </location>
</feature>
<evidence type="ECO:0000313" key="2">
    <source>
        <dbReference type="EMBL" id="KAL1528027.1"/>
    </source>
</evidence>
<dbReference type="InterPro" id="IPR002052">
    <property type="entry name" value="DNA_methylase_N6_adenine_CS"/>
</dbReference>
<reference evidence="2 3" key="1">
    <citation type="journal article" date="2024" name="Science">
        <title>Giant polyketide synthase enzymes in the biosynthesis of giant marine polyether toxins.</title>
        <authorList>
            <person name="Fallon T.R."/>
            <person name="Shende V.V."/>
            <person name="Wierzbicki I.H."/>
            <person name="Pendleton A.L."/>
            <person name="Watervoot N.F."/>
            <person name="Auber R.P."/>
            <person name="Gonzalez D.J."/>
            <person name="Wisecaver J.H."/>
            <person name="Moore B.S."/>
        </authorList>
    </citation>
    <scope>NUCLEOTIDE SEQUENCE [LARGE SCALE GENOMIC DNA]</scope>
    <source>
        <strain evidence="2 3">12B1</strain>
    </source>
</reference>
<dbReference type="GO" id="GO:0008168">
    <property type="term" value="F:methyltransferase activity"/>
    <property type="evidence" value="ECO:0007669"/>
    <property type="project" value="InterPro"/>
</dbReference>
<sequence length="324" mass="35818">MGKGKKRPRVPEQAAREDPEGEIEGFVEAGELYLRDERGVVYSSERDARGSLVTVGHWDASKAAIIHSAPAAVELPQTGLAPPPSTPHPPPEPLTFEAFEEDHCETAPEAYDHIVGVLHALAHRQGVKAEELRIYDPYYCNGAVQRHLAARGFHHVYNKNEDFYVAQASGALPSFDVLVTNPPYTHPHPQKLLDFCVACKKPWLALMPNWVCTKDFFHTTFSLEQLSGHERGARRGGSAPFFIVPRKRYHYWTPRGRRADVSAGGAKSKTHGHTNAALGVRTSPFVSFWYCGGISPKVKTKLSPPDGCVLAWSQDSLPPGVQER</sequence>
<dbReference type="EMBL" id="JBGBPQ010000002">
    <property type="protein sequence ID" value="KAL1528027.1"/>
    <property type="molecule type" value="Genomic_DNA"/>
</dbReference>
<dbReference type="Proteomes" id="UP001515480">
    <property type="component" value="Unassembled WGS sequence"/>
</dbReference>
<accession>A0AB34K4D3</accession>
<name>A0AB34K4D3_PRYPA</name>
<evidence type="ECO:0008006" key="4">
    <source>
        <dbReference type="Google" id="ProtNLM"/>
    </source>
</evidence>
<organism evidence="2 3">
    <name type="scientific">Prymnesium parvum</name>
    <name type="common">Toxic golden alga</name>
    <dbReference type="NCBI Taxonomy" id="97485"/>
    <lineage>
        <taxon>Eukaryota</taxon>
        <taxon>Haptista</taxon>
        <taxon>Haptophyta</taxon>
        <taxon>Prymnesiophyceae</taxon>
        <taxon>Prymnesiales</taxon>
        <taxon>Prymnesiaceae</taxon>
        <taxon>Prymnesium</taxon>
    </lineage>
</organism>
<proteinExistence type="predicted"/>
<dbReference type="GO" id="GO:0032259">
    <property type="term" value="P:methylation"/>
    <property type="evidence" value="ECO:0007669"/>
    <property type="project" value="InterPro"/>
</dbReference>
<evidence type="ECO:0000313" key="3">
    <source>
        <dbReference type="Proteomes" id="UP001515480"/>
    </source>
</evidence>
<comment type="caution">
    <text evidence="2">The sequence shown here is derived from an EMBL/GenBank/DDBJ whole genome shotgun (WGS) entry which is preliminary data.</text>
</comment>
<dbReference type="PANTHER" id="PTHR39444:SF3">
    <property type="entry name" value="SITE-SPECIFIC DNA-METHYLTRANSFERASE (ADENINE-SPECIFIC)"/>
    <property type="match status" value="1"/>
</dbReference>
<keyword evidence="3" id="KW-1185">Reference proteome</keyword>
<dbReference type="AlphaFoldDB" id="A0AB34K4D3"/>
<dbReference type="GO" id="GO:0003676">
    <property type="term" value="F:nucleic acid binding"/>
    <property type="evidence" value="ECO:0007669"/>
    <property type="project" value="InterPro"/>
</dbReference>
<evidence type="ECO:0000256" key="1">
    <source>
        <dbReference type="SAM" id="MobiDB-lite"/>
    </source>
</evidence>
<protein>
    <recommendedName>
        <fullName evidence="4">Site-specific DNA-methyltransferase (adenine-specific)</fullName>
    </recommendedName>
</protein>
<gene>
    <name evidence="2" type="ORF">AB1Y20_009396</name>
</gene>
<dbReference type="PROSITE" id="PS00092">
    <property type="entry name" value="N6_MTASE"/>
    <property type="match status" value="1"/>
</dbReference>